<keyword evidence="6" id="KW-0807">Transducer</keyword>
<evidence type="ECO:0000256" key="7">
    <source>
        <dbReference type="PIRSR" id="PIRSR601019-1"/>
    </source>
</evidence>
<dbReference type="GO" id="GO:0005834">
    <property type="term" value="C:heterotrimeric G-protein complex"/>
    <property type="evidence" value="ECO:0007669"/>
    <property type="project" value="TreeGrafter"/>
</dbReference>
<evidence type="ECO:0000256" key="8">
    <source>
        <dbReference type="PIRSR" id="PIRSR601019-2"/>
    </source>
</evidence>
<organism evidence="9 10">
    <name type="scientific">Paralvinella palmiformis</name>
    <dbReference type="NCBI Taxonomy" id="53620"/>
    <lineage>
        <taxon>Eukaryota</taxon>
        <taxon>Metazoa</taxon>
        <taxon>Spiralia</taxon>
        <taxon>Lophotrochozoa</taxon>
        <taxon>Annelida</taxon>
        <taxon>Polychaeta</taxon>
        <taxon>Sedentaria</taxon>
        <taxon>Canalipalpata</taxon>
        <taxon>Terebellida</taxon>
        <taxon>Terebelliformia</taxon>
        <taxon>Alvinellidae</taxon>
        <taxon>Paralvinella</taxon>
    </lineage>
</organism>
<evidence type="ECO:0000256" key="4">
    <source>
        <dbReference type="ARBA" id="ARBA00022842"/>
    </source>
</evidence>
<name>A0AAD9JYR0_9ANNE</name>
<evidence type="ECO:0000256" key="2">
    <source>
        <dbReference type="ARBA" id="ARBA00022723"/>
    </source>
</evidence>
<dbReference type="SUPFAM" id="SSF52540">
    <property type="entry name" value="P-loop containing nucleoside triphosphate hydrolases"/>
    <property type="match status" value="1"/>
</dbReference>
<dbReference type="GO" id="GO:0031683">
    <property type="term" value="F:G-protein beta/gamma-subunit complex binding"/>
    <property type="evidence" value="ECO:0007669"/>
    <property type="project" value="InterPro"/>
</dbReference>
<dbReference type="Pfam" id="PF00503">
    <property type="entry name" value="G-alpha"/>
    <property type="match status" value="1"/>
</dbReference>
<dbReference type="SUPFAM" id="SSF47895">
    <property type="entry name" value="Transducin (alpha subunit), insertion domain"/>
    <property type="match status" value="1"/>
</dbReference>
<dbReference type="GO" id="GO:0032502">
    <property type="term" value="P:developmental process"/>
    <property type="evidence" value="ECO:0007669"/>
    <property type="project" value="UniProtKB-ARBA"/>
</dbReference>
<comment type="caution">
    <text evidence="9">The sequence shown here is derived from an EMBL/GenBank/DDBJ whole genome shotgun (WGS) entry which is preliminary data.</text>
</comment>
<dbReference type="Proteomes" id="UP001208570">
    <property type="component" value="Unassembled WGS sequence"/>
</dbReference>
<evidence type="ECO:0000313" key="10">
    <source>
        <dbReference type="Proteomes" id="UP001208570"/>
    </source>
</evidence>
<dbReference type="GO" id="GO:0046872">
    <property type="term" value="F:metal ion binding"/>
    <property type="evidence" value="ECO:0007669"/>
    <property type="project" value="UniProtKB-KW"/>
</dbReference>
<protein>
    <submittedName>
        <fullName evidence="9">Uncharacterized protein</fullName>
    </submittedName>
</protein>
<dbReference type="EMBL" id="JAODUP010000115">
    <property type="protein sequence ID" value="KAK2161519.1"/>
    <property type="molecule type" value="Genomic_DNA"/>
</dbReference>
<keyword evidence="3 7" id="KW-0547">Nucleotide-binding</keyword>
<dbReference type="Gene3D" id="1.10.400.10">
    <property type="entry name" value="GI Alpha 1, domain 2-like"/>
    <property type="match status" value="1"/>
</dbReference>
<evidence type="ECO:0000256" key="6">
    <source>
        <dbReference type="ARBA" id="ARBA00023224"/>
    </source>
</evidence>
<dbReference type="SMART" id="SM00275">
    <property type="entry name" value="G_alpha"/>
    <property type="match status" value="1"/>
</dbReference>
<dbReference type="PANTHER" id="PTHR10218">
    <property type="entry name" value="GTP-BINDING PROTEIN ALPHA SUBUNIT"/>
    <property type="match status" value="1"/>
</dbReference>
<accession>A0AAD9JYR0</accession>
<dbReference type="InterPro" id="IPR027417">
    <property type="entry name" value="P-loop_NTPase"/>
</dbReference>
<keyword evidence="2 8" id="KW-0479">Metal-binding</keyword>
<dbReference type="InterPro" id="IPR011025">
    <property type="entry name" value="GproteinA_insert"/>
</dbReference>
<dbReference type="GO" id="GO:0005525">
    <property type="term" value="F:GTP binding"/>
    <property type="evidence" value="ECO:0007669"/>
    <property type="project" value="UniProtKB-KW"/>
</dbReference>
<dbReference type="GO" id="GO:0001664">
    <property type="term" value="F:G protein-coupled receptor binding"/>
    <property type="evidence" value="ECO:0007669"/>
    <property type="project" value="TreeGrafter"/>
</dbReference>
<proteinExistence type="predicted"/>
<dbReference type="Gene3D" id="3.40.50.300">
    <property type="entry name" value="P-loop containing nucleotide triphosphate hydrolases"/>
    <property type="match status" value="1"/>
</dbReference>
<feature type="binding site" evidence="8">
    <location>
        <position position="49"/>
    </location>
    <ligand>
        <name>Mg(2+)</name>
        <dbReference type="ChEBI" id="CHEBI:18420"/>
    </ligand>
</feature>
<keyword evidence="5 7" id="KW-0342">GTP-binding</keyword>
<keyword evidence="10" id="KW-1185">Reference proteome</keyword>
<feature type="binding site" evidence="7">
    <location>
        <begin position="153"/>
        <end position="154"/>
    </location>
    <ligand>
        <name>GTP</name>
        <dbReference type="ChEBI" id="CHEBI:37565"/>
    </ligand>
</feature>
<sequence>MGACLTLDQEEKKARARSFAIDKQLEHLARQETNVIKLLLLGAGESGKSTLVKQMKIIHNDGFTDQELLAFKPPVLDNLLSSMKYVLNGMGLLRINLDNHKNSIHAQTVLMCSKCHDESHVILPYIAIALKALWADGGVRRAVSRGYEYELNDSAIYYFENMDRLCSRTSIQHKLMYSELVSVHKV</sequence>
<evidence type="ECO:0000313" key="9">
    <source>
        <dbReference type="EMBL" id="KAK2161519.1"/>
    </source>
</evidence>
<dbReference type="InterPro" id="IPR001019">
    <property type="entry name" value="Gprotein_alpha_su"/>
</dbReference>
<feature type="binding site" evidence="7">
    <location>
        <begin position="45"/>
        <end position="50"/>
    </location>
    <ligand>
        <name>GTP</name>
        <dbReference type="ChEBI" id="CHEBI:37565"/>
    </ligand>
</feature>
<evidence type="ECO:0000256" key="1">
    <source>
        <dbReference type="ARBA" id="ARBA00011356"/>
    </source>
</evidence>
<dbReference type="FunFam" id="1.10.400.10:FF:000007">
    <property type="entry name" value="Guanine nucleotide-binding protein subunit alpha"/>
    <property type="match status" value="1"/>
</dbReference>
<dbReference type="GO" id="GO:0005737">
    <property type="term" value="C:cytoplasm"/>
    <property type="evidence" value="ECO:0007669"/>
    <property type="project" value="TreeGrafter"/>
</dbReference>
<dbReference type="AlphaFoldDB" id="A0AAD9JYR0"/>
<evidence type="ECO:0000256" key="3">
    <source>
        <dbReference type="ARBA" id="ARBA00022741"/>
    </source>
</evidence>
<comment type="subunit">
    <text evidence="1">G proteins are composed of 3 units; alpha, beta and gamma. The alpha chain contains the guanine nucleotide binding site.</text>
</comment>
<evidence type="ECO:0000256" key="5">
    <source>
        <dbReference type="ARBA" id="ARBA00023134"/>
    </source>
</evidence>
<reference evidence="9" key="1">
    <citation type="journal article" date="2023" name="Mol. Biol. Evol.">
        <title>Third-Generation Sequencing Reveals the Adaptive Role of the Epigenome in Three Deep-Sea Polychaetes.</title>
        <authorList>
            <person name="Perez M."/>
            <person name="Aroh O."/>
            <person name="Sun Y."/>
            <person name="Lan Y."/>
            <person name="Juniper S.K."/>
            <person name="Young C.R."/>
            <person name="Angers B."/>
            <person name="Qian P.Y."/>
        </authorList>
    </citation>
    <scope>NUCLEOTIDE SEQUENCE</scope>
    <source>
        <strain evidence="9">P08H-3</strain>
    </source>
</reference>
<keyword evidence="4 8" id="KW-0460">Magnesium</keyword>
<dbReference type="PROSITE" id="PS51882">
    <property type="entry name" value="G_ALPHA"/>
    <property type="match status" value="1"/>
</dbReference>
<dbReference type="PANTHER" id="PTHR10218:SF231">
    <property type="entry name" value="GUANINE NUCLEOTIDE BINDING PROTEIN (G PROTEIN) ALPHA V1"/>
    <property type="match status" value="1"/>
</dbReference>
<dbReference type="FunFam" id="3.40.50.300:FF:000692">
    <property type="entry name" value="Guanine nucleotide-binding protein subunit alpha"/>
    <property type="match status" value="1"/>
</dbReference>
<gene>
    <name evidence="9" type="ORF">LSH36_115g06010</name>
</gene>
<dbReference type="GO" id="GO:0003924">
    <property type="term" value="F:GTPase activity"/>
    <property type="evidence" value="ECO:0007669"/>
    <property type="project" value="InterPro"/>
</dbReference>
<dbReference type="GO" id="GO:0007188">
    <property type="term" value="P:adenylate cyclase-modulating G protein-coupled receptor signaling pathway"/>
    <property type="evidence" value="ECO:0007669"/>
    <property type="project" value="TreeGrafter"/>
</dbReference>